<evidence type="ECO:0000256" key="1">
    <source>
        <dbReference type="SAM" id="MobiDB-lite"/>
    </source>
</evidence>
<protein>
    <recommendedName>
        <fullName evidence="4">DUF3011 domain-containing protein</fullName>
    </recommendedName>
</protein>
<feature type="region of interest" description="Disordered" evidence="1">
    <location>
        <begin position="41"/>
        <end position="77"/>
    </location>
</feature>
<reference evidence="2 3" key="1">
    <citation type="submission" date="2017-04" db="EMBL/GenBank/DDBJ databases">
        <title>Whole genome sequence of Bdellovibrio bacteriovorus strain SSB218315.</title>
        <authorList>
            <person name="Oyedara O."/>
            <person name="Rodriguez-Perez M.A."/>
        </authorList>
    </citation>
    <scope>NUCLEOTIDE SEQUENCE [LARGE SCALE GENOMIC DNA]</scope>
    <source>
        <strain evidence="2 3">SSB218315</strain>
    </source>
</reference>
<dbReference type="Proteomes" id="UP000197003">
    <property type="component" value="Chromosome"/>
</dbReference>
<dbReference type="AlphaFoldDB" id="A0A1Z3NB77"/>
<proteinExistence type="predicted"/>
<dbReference type="OrthoDB" id="5295335at2"/>
<organism evidence="2 3">
    <name type="scientific">Bdellovibrio bacteriovorus</name>
    <dbReference type="NCBI Taxonomy" id="959"/>
    <lineage>
        <taxon>Bacteria</taxon>
        <taxon>Pseudomonadati</taxon>
        <taxon>Bdellovibrionota</taxon>
        <taxon>Bdellovibrionia</taxon>
        <taxon>Bdellovibrionales</taxon>
        <taxon>Pseudobdellovibrionaceae</taxon>
        <taxon>Bdellovibrio</taxon>
    </lineage>
</organism>
<dbReference type="EMBL" id="CP020946">
    <property type="protein sequence ID" value="ASD64709.1"/>
    <property type="molecule type" value="Genomic_DNA"/>
</dbReference>
<dbReference type="InterPro" id="IPR021381">
    <property type="entry name" value="DUF3011"/>
</dbReference>
<accession>A0A1Z3NB77</accession>
<sequence>MTPFLGETMKNLFFAMLIVFGLAPWAHADVLESQYQDAETSYIRPGPRPAPYPGNPRPDPYPHPNPRPNPPAPYPNPYPGPGPGVEYITCESWNYYYQECYFNPYRIHSVRLYNVISYDACLYNNTYGIYGDRVWVNRGCRAIFEVIRY</sequence>
<evidence type="ECO:0000313" key="2">
    <source>
        <dbReference type="EMBL" id="ASD64709.1"/>
    </source>
</evidence>
<name>A0A1Z3NB77_BDEBC</name>
<feature type="compositionally biased region" description="Pro residues" evidence="1">
    <location>
        <begin position="46"/>
        <end position="77"/>
    </location>
</feature>
<evidence type="ECO:0000313" key="3">
    <source>
        <dbReference type="Proteomes" id="UP000197003"/>
    </source>
</evidence>
<gene>
    <name evidence="2" type="ORF">B9G79_14615</name>
</gene>
<evidence type="ECO:0008006" key="4">
    <source>
        <dbReference type="Google" id="ProtNLM"/>
    </source>
</evidence>
<dbReference type="Pfam" id="PF11218">
    <property type="entry name" value="DUF3011"/>
    <property type="match status" value="1"/>
</dbReference>